<dbReference type="EMBL" id="KZ663955">
    <property type="protein sequence ID" value="PPS08789.1"/>
    <property type="molecule type" value="Genomic_DNA"/>
</dbReference>
<feature type="coiled-coil region" evidence="1">
    <location>
        <begin position="13"/>
        <end position="40"/>
    </location>
</feature>
<organism evidence="2 3">
    <name type="scientific">Gossypium barbadense</name>
    <name type="common">Sea Island cotton</name>
    <name type="synonym">Hibiscus barbadensis</name>
    <dbReference type="NCBI Taxonomy" id="3634"/>
    <lineage>
        <taxon>Eukaryota</taxon>
        <taxon>Viridiplantae</taxon>
        <taxon>Streptophyta</taxon>
        <taxon>Embryophyta</taxon>
        <taxon>Tracheophyta</taxon>
        <taxon>Spermatophyta</taxon>
        <taxon>Magnoliopsida</taxon>
        <taxon>eudicotyledons</taxon>
        <taxon>Gunneridae</taxon>
        <taxon>Pentapetalae</taxon>
        <taxon>rosids</taxon>
        <taxon>malvids</taxon>
        <taxon>Malvales</taxon>
        <taxon>Malvaceae</taxon>
        <taxon>Malvoideae</taxon>
        <taxon>Gossypium</taxon>
    </lineage>
</organism>
<evidence type="ECO:0000313" key="2">
    <source>
        <dbReference type="EMBL" id="PPS08789.1"/>
    </source>
</evidence>
<gene>
    <name evidence="2" type="ORF">GOBAR_AA11846</name>
</gene>
<sequence>MLTKFISVSETRFQNTEATLKNQQASIQGLETQIGQLAKLISKRPQGSLPINTESNPREQLNTITIQDEEGLVEPEQKLRKHVRRAHMSLAQVRDKVLLDTADPRIATSEPNRVTPLTELATPLEKVLHDCHVLPDQYDNLFAGHCGCGTQPRPPPEYPPPILSLPWPIILHNSNSRSPFIIQEVSLLSLSYDLISISS</sequence>
<reference evidence="2 3" key="1">
    <citation type="submission" date="2015-01" db="EMBL/GenBank/DDBJ databases">
        <title>Genome of allotetraploid Gossypium barbadense reveals genomic plasticity and fiber elongation in cotton evolution.</title>
        <authorList>
            <person name="Chen X."/>
            <person name="Liu X."/>
            <person name="Zhao B."/>
            <person name="Zheng H."/>
            <person name="Hu Y."/>
            <person name="Lu G."/>
            <person name="Yang C."/>
            <person name="Chen J."/>
            <person name="Shan C."/>
            <person name="Zhang L."/>
            <person name="Zhou Y."/>
            <person name="Wang L."/>
            <person name="Guo W."/>
            <person name="Bai Y."/>
            <person name="Ruan J."/>
            <person name="Shangguan X."/>
            <person name="Mao Y."/>
            <person name="Jiang J."/>
            <person name="Zhu Y."/>
            <person name="Lei J."/>
            <person name="Kang H."/>
            <person name="Chen S."/>
            <person name="He X."/>
            <person name="Wang R."/>
            <person name="Wang Y."/>
            <person name="Chen J."/>
            <person name="Wang L."/>
            <person name="Yu S."/>
            <person name="Wang B."/>
            <person name="Wei J."/>
            <person name="Song S."/>
            <person name="Lu X."/>
            <person name="Gao Z."/>
            <person name="Gu W."/>
            <person name="Deng X."/>
            <person name="Ma D."/>
            <person name="Wang S."/>
            <person name="Liang W."/>
            <person name="Fang L."/>
            <person name="Cai C."/>
            <person name="Zhu X."/>
            <person name="Zhou B."/>
            <person name="Zhang Y."/>
            <person name="Chen Z."/>
            <person name="Xu S."/>
            <person name="Zhu R."/>
            <person name="Wang S."/>
            <person name="Zhang T."/>
            <person name="Zhao G."/>
        </authorList>
    </citation>
    <scope>NUCLEOTIDE SEQUENCE [LARGE SCALE GENOMIC DNA]</scope>
    <source>
        <strain evidence="3">cv. Xinhai21</strain>
        <tissue evidence="2">Leaf</tissue>
    </source>
</reference>
<dbReference type="AlphaFoldDB" id="A0A2P5XZL8"/>
<dbReference type="Proteomes" id="UP000239757">
    <property type="component" value="Unassembled WGS sequence"/>
</dbReference>
<accession>A0A2P5XZL8</accession>
<proteinExistence type="predicted"/>
<keyword evidence="1" id="KW-0175">Coiled coil</keyword>
<evidence type="ECO:0000256" key="1">
    <source>
        <dbReference type="SAM" id="Coils"/>
    </source>
</evidence>
<evidence type="ECO:0000313" key="3">
    <source>
        <dbReference type="Proteomes" id="UP000239757"/>
    </source>
</evidence>
<name>A0A2P5XZL8_GOSBA</name>
<protein>
    <submittedName>
        <fullName evidence="2">Uncharacterized protein</fullName>
    </submittedName>
</protein>